<evidence type="ECO:0000313" key="4">
    <source>
        <dbReference type="Ensembl" id="ENSACLP00000019712.1"/>
    </source>
</evidence>
<dbReference type="InterPro" id="IPR001811">
    <property type="entry name" value="Chemokine_IL8-like_dom"/>
</dbReference>
<sequence>MSVKILSVTLLLLSMCVCFSSSAGIRGPTKKRPCCVDVTNLDMSPEVVGETYREQASSYPCVNAIIFNTEYGQLCANPDAQWVQNLTSTMKKVQ</sequence>
<evidence type="ECO:0000256" key="1">
    <source>
        <dbReference type="ARBA" id="ARBA00022514"/>
    </source>
</evidence>
<feature type="chain" id="PRO_5018162900" description="Chemokine interleukin-8-like domain-containing protein" evidence="2">
    <location>
        <begin position="23"/>
        <end position="94"/>
    </location>
</feature>
<evidence type="ECO:0000313" key="5">
    <source>
        <dbReference type="Proteomes" id="UP000265100"/>
    </source>
</evidence>
<accession>A0A3P8PRQ4</accession>
<reference evidence="4" key="4">
    <citation type="submission" date="2025-09" db="UniProtKB">
        <authorList>
            <consortium name="Ensembl"/>
        </authorList>
    </citation>
    <scope>IDENTIFICATION</scope>
</reference>
<dbReference type="GO" id="GO:0005615">
    <property type="term" value="C:extracellular space"/>
    <property type="evidence" value="ECO:0007669"/>
    <property type="project" value="UniProtKB-KW"/>
</dbReference>
<keyword evidence="2" id="KW-0732">Signal</keyword>
<dbReference type="Bgee" id="ENSACLG00000013411">
    <property type="expression patterns" value="Expressed in spleen and 1 other cell type or tissue"/>
</dbReference>
<dbReference type="Ensembl" id="ENSACLT00000020171.2">
    <property type="protein sequence ID" value="ENSACLP00000019712.1"/>
    <property type="gene ID" value="ENSACLG00000013411.2"/>
</dbReference>
<dbReference type="SUPFAM" id="SSF54117">
    <property type="entry name" value="Interleukin 8-like chemokines"/>
    <property type="match status" value="1"/>
</dbReference>
<reference evidence="4" key="3">
    <citation type="submission" date="2025-08" db="UniProtKB">
        <authorList>
            <consortium name="Ensembl"/>
        </authorList>
    </citation>
    <scope>IDENTIFICATION</scope>
</reference>
<dbReference type="RefSeq" id="XP_026036070.1">
    <property type="nucleotide sequence ID" value="XM_026180285.1"/>
</dbReference>
<name>A0A3P8PRQ4_ASTCA</name>
<dbReference type="GeneTree" id="ENSGT01150000287013"/>
<evidence type="ECO:0000259" key="3">
    <source>
        <dbReference type="SMART" id="SM00199"/>
    </source>
</evidence>
<reference evidence="5" key="2">
    <citation type="submission" date="2023-03" db="EMBL/GenBank/DDBJ databases">
        <authorList>
            <consortium name="Wellcome Sanger Institute Data Sharing"/>
        </authorList>
    </citation>
    <scope>NUCLEOTIDE SEQUENCE [LARGE SCALE GENOMIC DNA]</scope>
</reference>
<reference evidence="4 5" key="1">
    <citation type="submission" date="2018-05" db="EMBL/GenBank/DDBJ databases">
        <authorList>
            <person name="Datahose"/>
        </authorList>
    </citation>
    <scope>NUCLEOTIDE SEQUENCE</scope>
</reference>
<dbReference type="AlphaFoldDB" id="A0A3P8PRQ4"/>
<feature type="signal peptide" evidence="2">
    <location>
        <begin position="1"/>
        <end position="22"/>
    </location>
</feature>
<dbReference type="SMART" id="SM00199">
    <property type="entry name" value="SCY"/>
    <property type="match status" value="1"/>
</dbReference>
<evidence type="ECO:0000256" key="2">
    <source>
        <dbReference type="SAM" id="SignalP"/>
    </source>
</evidence>
<dbReference type="GO" id="GO:0008009">
    <property type="term" value="F:chemokine activity"/>
    <property type="evidence" value="ECO:0007669"/>
    <property type="project" value="InterPro"/>
</dbReference>
<dbReference type="Proteomes" id="UP000265100">
    <property type="component" value="Chromosome 9"/>
</dbReference>
<proteinExistence type="predicted"/>
<dbReference type="OMA" id="ALIFRTD"/>
<keyword evidence="1" id="KW-0202">Cytokine</keyword>
<organism evidence="4 5">
    <name type="scientific">Astatotilapia calliptera</name>
    <name type="common">Eastern happy</name>
    <name type="synonym">Chromis callipterus</name>
    <dbReference type="NCBI Taxonomy" id="8154"/>
    <lineage>
        <taxon>Eukaryota</taxon>
        <taxon>Metazoa</taxon>
        <taxon>Chordata</taxon>
        <taxon>Craniata</taxon>
        <taxon>Vertebrata</taxon>
        <taxon>Euteleostomi</taxon>
        <taxon>Actinopterygii</taxon>
        <taxon>Neopterygii</taxon>
        <taxon>Teleostei</taxon>
        <taxon>Neoteleostei</taxon>
        <taxon>Acanthomorphata</taxon>
        <taxon>Ovalentaria</taxon>
        <taxon>Cichlomorphae</taxon>
        <taxon>Cichliformes</taxon>
        <taxon>Cichlidae</taxon>
        <taxon>African cichlids</taxon>
        <taxon>Pseudocrenilabrinae</taxon>
        <taxon>Haplochromini</taxon>
        <taxon>Astatotilapia</taxon>
    </lineage>
</organism>
<dbReference type="InterPro" id="IPR036048">
    <property type="entry name" value="Interleukin_8-like_sf"/>
</dbReference>
<feature type="domain" description="Chemokine interleukin-8-like" evidence="3">
    <location>
        <begin position="31"/>
        <end position="90"/>
    </location>
</feature>
<dbReference type="Pfam" id="PF00048">
    <property type="entry name" value="IL8"/>
    <property type="match status" value="1"/>
</dbReference>
<keyword evidence="5" id="KW-1185">Reference proteome</keyword>
<dbReference type="Gene3D" id="2.40.50.40">
    <property type="match status" value="1"/>
</dbReference>
<protein>
    <recommendedName>
        <fullName evidence="3">Chemokine interleukin-8-like domain-containing protein</fullName>
    </recommendedName>
</protein>
<dbReference type="GO" id="GO:0006955">
    <property type="term" value="P:immune response"/>
    <property type="evidence" value="ECO:0007669"/>
    <property type="project" value="InterPro"/>
</dbReference>
<dbReference type="OrthoDB" id="8401904at2759"/>
<dbReference type="CDD" id="cd00169">
    <property type="entry name" value="Chemokine"/>
    <property type="match status" value="1"/>
</dbReference>
<dbReference type="GeneID" id="113029423"/>